<comment type="caution">
    <text evidence="2">The sequence shown here is derived from an EMBL/GenBank/DDBJ whole genome shotgun (WGS) entry which is preliminary data.</text>
</comment>
<name>A0ABR6FUY8_9BURK</name>
<evidence type="ECO:0000259" key="1">
    <source>
        <dbReference type="Pfam" id="PF03466"/>
    </source>
</evidence>
<evidence type="ECO:0000313" key="2">
    <source>
        <dbReference type="EMBL" id="MBB2931255.1"/>
    </source>
</evidence>
<dbReference type="InterPro" id="IPR005119">
    <property type="entry name" value="LysR_subst-bd"/>
</dbReference>
<dbReference type="SUPFAM" id="SSF53850">
    <property type="entry name" value="Periplasmic binding protein-like II"/>
    <property type="match status" value="1"/>
</dbReference>
<keyword evidence="3" id="KW-1185">Reference proteome</keyword>
<accession>A0ABR6FUY8</accession>
<dbReference type="Pfam" id="PF03466">
    <property type="entry name" value="LysR_substrate"/>
    <property type="match status" value="1"/>
</dbReference>
<feature type="domain" description="LysR substrate-binding" evidence="1">
    <location>
        <begin position="8"/>
        <end position="105"/>
    </location>
</feature>
<protein>
    <recommendedName>
        <fullName evidence="1">LysR substrate-binding domain-containing protein</fullName>
    </recommendedName>
</protein>
<dbReference type="EMBL" id="JACHVZ010000018">
    <property type="protein sequence ID" value="MBB2931255.1"/>
    <property type="molecule type" value="Genomic_DNA"/>
</dbReference>
<proteinExistence type="predicted"/>
<sequence>MEERLRHDIVAAGRADVGVVALEVDQPELEFLSYREDQLVLLAPLENLFGGESTISFVDCTDQPFISLRSGVALHTLLVDHASALGRCLDVCVQKSGYRAIARLVVPPAQECIAS</sequence>
<dbReference type="Proteomes" id="UP000533533">
    <property type="component" value="Unassembled WGS sequence"/>
</dbReference>
<gene>
    <name evidence="2" type="ORF">FHX59_005725</name>
</gene>
<evidence type="ECO:0000313" key="3">
    <source>
        <dbReference type="Proteomes" id="UP000533533"/>
    </source>
</evidence>
<reference evidence="2 3" key="1">
    <citation type="submission" date="2020-08" db="EMBL/GenBank/DDBJ databases">
        <title>Genomic Encyclopedia of Type Strains, Phase IV (KMG-V): Genome sequencing to study the core and pangenomes of soil and plant-associated prokaryotes.</title>
        <authorList>
            <person name="Whitman W."/>
        </authorList>
    </citation>
    <scope>NUCLEOTIDE SEQUENCE [LARGE SCALE GENOMIC DNA]</scope>
    <source>
        <strain evidence="2 3">SRMrh-85</strain>
    </source>
</reference>
<organism evidence="2 3">
    <name type="scientific">Paraburkholderia silvatlantica</name>
    <dbReference type="NCBI Taxonomy" id="321895"/>
    <lineage>
        <taxon>Bacteria</taxon>
        <taxon>Pseudomonadati</taxon>
        <taxon>Pseudomonadota</taxon>
        <taxon>Betaproteobacteria</taxon>
        <taxon>Burkholderiales</taxon>
        <taxon>Burkholderiaceae</taxon>
        <taxon>Paraburkholderia</taxon>
    </lineage>
</organism>
<dbReference type="Gene3D" id="3.40.190.290">
    <property type="match status" value="1"/>
</dbReference>